<dbReference type="SUPFAM" id="SSF52540">
    <property type="entry name" value="P-loop containing nucleoside triphosphate hydrolases"/>
    <property type="match status" value="1"/>
</dbReference>
<dbReference type="FunFam" id="3.40.50.300:FF:000213">
    <property type="entry name" value="ATP-dependent protease ATPase subunit HslU"/>
    <property type="match status" value="1"/>
</dbReference>
<evidence type="ECO:0000256" key="3">
    <source>
        <dbReference type="ARBA" id="ARBA00022490"/>
    </source>
</evidence>
<keyword evidence="4 7" id="KW-0547">Nucleotide-binding</keyword>
<feature type="domain" description="Clp ATPase C-terminal" evidence="9">
    <location>
        <begin position="334"/>
        <end position="430"/>
    </location>
</feature>
<dbReference type="PANTHER" id="PTHR48102">
    <property type="entry name" value="ATP-DEPENDENT CLP PROTEASE ATP-BINDING SUBUNIT CLPX-LIKE, MITOCHONDRIAL-RELATED"/>
    <property type="match status" value="1"/>
</dbReference>
<dbReference type="Pfam" id="PF00004">
    <property type="entry name" value="AAA"/>
    <property type="match status" value="1"/>
</dbReference>
<feature type="binding site" evidence="7">
    <location>
        <position position="255"/>
    </location>
    <ligand>
        <name>ATP</name>
        <dbReference type="ChEBI" id="CHEBI:30616"/>
    </ligand>
</feature>
<proteinExistence type="inferred from homology"/>
<dbReference type="NCBIfam" id="TIGR00390">
    <property type="entry name" value="hslU"/>
    <property type="match status" value="1"/>
</dbReference>
<dbReference type="RefSeq" id="WP_126463147.1">
    <property type="nucleotide sequence ID" value="NZ_AP018721.1"/>
</dbReference>
<feature type="binding site" evidence="7">
    <location>
        <position position="320"/>
    </location>
    <ligand>
        <name>ATP</name>
        <dbReference type="ChEBI" id="CHEBI:30616"/>
    </ligand>
</feature>
<comment type="similarity">
    <text evidence="2 7">Belongs to the ClpX chaperone family. HslU subfamily.</text>
</comment>
<evidence type="ECO:0000256" key="1">
    <source>
        <dbReference type="ARBA" id="ARBA00004496"/>
    </source>
</evidence>
<dbReference type="Gene3D" id="1.10.8.60">
    <property type="match status" value="1"/>
</dbReference>
<dbReference type="InterPro" id="IPR003593">
    <property type="entry name" value="AAA+_ATPase"/>
</dbReference>
<dbReference type="InterPro" id="IPR019489">
    <property type="entry name" value="Clp_ATPase_C"/>
</dbReference>
<evidence type="ECO:0000313" key="11">
    <source>
        <dbReference type="Proteomes" id="UP000295135"/>
    </source>
</evidence>
<keyword evidence="10" id="KW-0645">Protease</keyword>
<keyword evidence="3 7" id="KW-0963">Cytoplasm</keyword>
<keyword evidence="10" id="KW-0378">Hydrolase</keyword>
<dbReference type="GO" id="GO:0043335">
    <property type="term" value="P:protein unfolding"/>
    <property type="evidence" value="ECO:0007669"/>
    <property type="project" value="UniProtKB-UniRule"/>
</dbReference>
<dbReference type="Pfam" id="PF07724">
    <property type="entry name" value="AAA_2"/>
    <property type="match status" value="1"/>
</dbReference>
<protein>
    <recommendedName>
        <fullName evidence="7">ATP-dependent protease ATPase subunit HslU</fullName>
    </recommendedName>
    <alternativeName>
        <fullName evidence="7">Unfoldase HslU</fullName>
    </alternativeName>
</protein>
<name>A0A4R3JT11_9PROT</name>
<feature type="binding site" evidence="7">
    <location>
        <position position="392"/>
    </location>
    <ligand>
        <name>ATP</name>
        <dbReference type="ChEBI" id="CHEBI:30616"/>
    </ligand>
</feature>
<comment type="subcellular location">
    <subcellularLocation>
        <location evidence="1 7">Cytoplasm</location>
    </subcellularLocation>
</comment>
<dbReference type="GO" id="GO:0005524">
    <property type="term" value="F:ATP binding"/>
    <property type="evidence" value="ECO:0007669"/>
    <property type="project" value="UniProtKB-UniRule"/>
</dbReference>
<evidence type="ECO:0000256" key="2">
    <source>
        <dbReference type="ARBA" id="ARBA00009771"/>
    </source>
</evidence>
<dbReference type="NCBIfam" id="NF003544">
    <property type="entry name" value="PRK05201.1"/>
    <property type="match status" value="1"/>
</dbReference>
<evidence type="ECO:0000256" key="6">
    <source>
        <dbReference type="ARBA" id="ARBA00023186"/>
    </source>
</evidence>
<evidence type="ECO:0000256" key="4">
    <source>
        <dbReference type="ARBA" id="ARBA00022741"/>
    </source>
</evidence>
<keyword evidence="11" id="KW-1185">Reference proteome</keyword>
<dbReference type="GO" id="GO:0008233">
    <property type="term" value="F:peptidase activity"/>
    <property type="evidence" value="ECO:0007669"/>
    <property type="project" value="UniProtKB-KW"/>
</dbReference>
<keyword evidence="5 7" id="KW-0067">ATP-binding</keyword>
<comment type="function">
    <text evidence="7">ATPase subunit of a proteasome-like degradation complex; this subunit has chaperone activity. The binding of ATP and its subsequent hydrolysis by HslU are essential for unfolding of protein substrates subsequently hydrolyzed by HslV. HslU recognizes the N-terminal part of its protein substrates and unfolds these before they are guided to HslV for hydrolysis.</text>
</comment>
<dbReference type="GO" id="GO:0009376">
    <property type="term" value="C:HslUV protease complex"/>
    <property type="evidence" value="ECO:0007669"/>
    <property type="project" value="UniProtKB-UniRule"/>
</dbReference>
<evidence type="ECO:0000313" key="10">
    <source>
        <dbReference type="EMBL" id="TCS70405.1"/>
    </source>
</evidence>
<dbReference type="InterPro" id="IPR004491">
    <property type="entry name" value="HslU"/>
</dbReference>
<dbReference type="FunFam" id="1.10.8.10:FF:000028">
    <property type="entry name" value="ATP-dependent protease ATPase subunit HslU"/>
    <property type="match status" value="1"/>
</dbReference>
<keyword evidence="6 7" id="KW-0143">Chaperone</keyword>
<comment type="subunit">
    <text evidence="7">A double ring-shaped homohexamer of HslV is capped on each side by a ring-shaped HslU homohexamer. The assembly of the HslU/HslV complex is dependent on binding of ATP.</text>
</comment>
<dbReference type="Gene3D" id="1.10.8.10">
    <property type="entry name" value="DNA helicase RuvA subunit, C-terminal domain"/>
    <property type="match status" value="1"/>
</dbReference>
<dbReference type="InterPro" id="IPR050052">
    <property type="entry name" value="ATP-dep_Clp_protease_ClpX"/>
</dbReference>
<feature type="binding site" evidence="7">
    <location>
        <begin position="60"/>
        <end position="65"/>
    </location>
    <ligand>
        <name>ATP</name>
        <dbReference type="ChEBI" id="CHEBI:30616"/>
    </ligand>
</feature>
<dbReference type="SMART" id="SM00382">
    <property type="entry name" value="AAA"/>
    <property type="match status" value="1"/>
</dbReference>
<dbReference type="CDD" id="cd19498">
    <property type="entry name" value="RecA-like_HslU"/>
    <property type="match status" value="1"/>
</dbReference>
<accession>A0A4R3JT11</accession>
<dbReference type="GO" id="GO:0016887">
    <property type="term" value="F:ATP hydrolysis activity"/>
    <property type="evidence" value="ECO:0007669"/>
    <property type="project" value="InterPro"/>
</dbReference>
<evidence type="ECO:0000259" key="9">
    <source>
        <dbReference type="SMART" id="SM01086"/>
    </source>
</evidence>
<dbReference type="SMART" id="SM01086">
    <property type="entry name" value="ClpB_D2-small"/>
    <property type="match status" value="1"/>
</dbReference>
<evidence type="ECO:0000256" key="5">
    <source>
        <dbReference type="ARBA" id="ARBA00022840"/>
    </source>
</evidence>
<evidence type="ECO:0000256" key="7">
    <source>
        <dbReference type="HAMAP-Rule" id="MF_00249"/>
    </source>
</evidence>
<organism evidence="10 11">
    <name type="scientific">Sulfuritortus calidifontis</name>
    <dbReference type="NCBI Taxonomy" id="1914471"/>
    <lineage>
        <taxon>Bacteria</taxon>
        <taxon>Pseudomonadati</taxon>
        <taxon>Pseudomonadota</taxon>
        <taxon>Betaproteobacteria</taxon>
        <taxon>Nitrosomonadales</taxon>
        <taxon>Thiobacillaceae</taxon>
        <taxon>Sulfuritortus</taxon>
    </lineage>
</organism>
<dbReference type="PANTHER" id="PTHR48102:SF3">
    <property type="entry name" value="ATP-DEPENDENT PROTEASE ATPASE SUBUNIT HSLU"/>
    <property type="match status" value="1"/>
</dbReference>
<dbReference type="Proteomes" id="UP000295135">
    <property type="component" value="Unassembled WGS sequence"/>
</dbReference>
<sequence>MTQMTPQEIVHELDKFIIGQAEAKRACAIALRNRWRRMQVQGSLRQEITPKNILMIGPTGVGKTEIARRLAKLAHAPFLKVEATKFTEVGYVGKDVDSIVRDLTEIAVKQTREEATRRVRLRAEEAAEERILDALLPPAREAYGAEPAREDSGTRQKFRKMLREGQLDDKEIELDLAAASPQMEIMTPPGMEELAAQLQGMFQNLGGRRTQRRKLKIKEAMQQLADEEALKLVNEEEIKLEALRNVEQNGIVFLDEIDKIASRAETHGTDVSRQGVQRDLLPLVEGATVSTKYGMVKTDHILFIASGAFHLAKPSDLIPELQGRFPIRVELQSLTVTDFEHILTRTDACLTRQYAALLATEGVELEFSPDAIRRLAEIAWQVNERTENIGARRLYTVVERLLDDLSFEADRRGGDKIVIDAAYVDQRLKGLAASEDLARYVL</sequence>
<dbReference type="InterPro" id="IPR027417">
    <property type="entry name" value="P-loop_NTPase"/>
</dbReference>
<dbReference type="Gene3D" id="3.40.50.300">
    <property type="entry name" value="P-loop containing nucleotide triphosphate hydrolases"/>
    <property type="match status" value="2"/>
</dbReference>
<dbReference type="AlphaFoldDB" id="A0A4R3JT11"/>
<dbReference type="EMBL" id="SLZY01000016">
    <property type="protein sequence ID" value="TCS70405.1"/>
    <property type="molecule type" value="Genomic_DNA"/>
</dbReference>
<dbReference type="InterPro" id="IPR003959">
    <property type="entry name" value="ATPase_AAA_core"/>
</dbReference>
<dbReference type="GO" id="GO:0036402">
    <property type="term" value="F:proteasome-activating activity"/>
    <property type="evidence" value="ECO:0007669"/>
    <property type="project" value="UniProtKB-UniRule"/>
</dbReference>
<feature type="binding site" evidence="7">
    <location>
        <position position="18"/>
    </location>
    <ligand>
        <name>ATP</name>
        <dbReference type="ChEBI" id="CHEBI:30616"/>
    </ligand>
</feature>
<evidence type="ECO:0000259" key="8">
    <source>
        <dbReference type="SMART" id="SM00382"/>
    </source>
</evidence>
<dbReference type="FunFam" id="3.40.50.300:FF:000220">
    <property type="entry name" value="ATP-dependent protease ATPase subunit HslU"/>
    <property type="match status" value="1"/>
</dbReference>
<dbReference type="HAMAP" id="MF_00249">
    <property type="entry name" value="HslU"/>
    <property type="match status" value="1"/>
</dbReference>
<reference evidence="10 11" key="1">
    <citation type="submission" date="2019-03" db="EMBL/GenBank/DDBJ databases">
        <title>Genomic Encyclopedia of Type Strains, Phase IV (KMG-IV): sequencing the most valuable type-strain genomes for metagenomic binning, comparative biology and taxonomic classification.</title>
        <authorList>
            <person name="Goeker M."/>
        </authorList>
    </citation>
    <scope>NUCLEOTIDE SEQUENCE [LARGE SCALE GENOMIC DNA]</scope>
    <source>
        <strain evidence="10 11">DSM 103923</strain>
    </source>
</reference>
<comment type="caution">
    <text evidence="10">The sequence shown here is derived from an EMBL/GenBank/DDBJ whole genome shotgun (WGS) entry which is preliminary data.</text>
</comment>
<gene>
    <name evidence="7" type="primary">hslU</name>
    <name evidence="10" type="ORF">EDC61_1164</name>
</gene>
<feature type="domain" description="AAA+ ATPase" evidence="8">
    <location>
        <begin position="49"/>
        <end position="331"/>
    </location>
</feature>
<dbReference type="OrthoDB" id="9804062at2"/>